<evidence type="ECO:0000313" key="4">
    <source>
        <dbReference type="Proteomes" id="UP000279331"/>
    </source>
</evidence>
<dbReference type="Proteomes" id="UP000271464">
    <property type="component" value="Unassembled WGS sequence"/>
</dbReference>
<dbReference type="AlphaFoldDB" id="A0AB38UNS1"/>
<evidence type="ECO:0000313" key="1">
    <source>
        <dbReference type="EMBL" id="VAZ82153.1"/>
    </source>
</evidence>
<protein>
    <submittedName>
        <fullName evidence="1">Uncharacterized protein</fullName>
    </submittedName>
</protein>
<name>A0AB38UNS1_9MYCO</name>
<accession>A0AB38UNS1</accession>
<evidence type="ECO:0000313" key="2">
    <source>
        <dbReference type="EMBL" id="VAZ88537.1"/>
    </source>
</evidence>
<gene>
    <name evidence="1" type="ORF">LAUMK42_00960</name>
    <name evidence="2" type="ORF">LAUMK4_00751</name>
</gene>
<reference evidence="3 4" key="1">
    <citation type="submission" date="2018-09" db="EMBL/GenBank/DDBJ databases">
        <authorList>
            <person name="Tagini F."/>
        </authorList>
    </citation>
    <scope>NUCLEOTIDE SEQUENCE [LARGE SCALE GENOMIC DNA]</scope>
    <source>
        <strain evidence="2 3">MK4</strain>
        <strain evidence="1 4">MK42</strain>
    </source>
</reference>
<dbReference type="EMBL" id="UPHM01000016">
    <property type="protein sequence ID" value="VAZ88537.1"/>
    <property type="molecule type" value="Genomic_DNA"/>
</dbReference>
<organism evidence="1 4">
    <name type="scientific">Mycobacterium persicum</name>
    <dbReference type="NCBI Taxonomy" id="1487726"/>
    <lineage>
        <taxon>Bacteria</taxon>
        <taxon>Bacillati</taxon>
        <taxon>Actinomycetota</taxon>
        <taxon>Actinomycetes</taxon>
        <taxon>Mycobacteriales</taxon>
        <taxon>Mycobacteriaceae</taxon>
        <taxon>Mycobacterium</taxon>
    </lineage>
</organism>
<dbReference type="GeneID" id="66599474"/>
<keyword evidence="3" id="KW-1185">Reference proteome</keyword>
<proteinExistence type="predicted"/>
<dbReference type="RefSeq" id="WP_075547033.1">
    <property type="nucleotide sequence ID" value="NZ_LWCM01000085.1"/>
</dbReference>
<dbReference type="Proteomes" id="UP000279331">
    <property type="component" value="Unassembled WGS sequence"/>
</dbReference>
<dbReference type="EMBL" id="UPHL01000026">
    <property type="protein sequence ID" value="VAZ82153.1"/>
    <property type="molecule type" value="Genomic_DNA"/>
</dbReference>
<sequence>MPQITASAKSRVIGIGGPPAVSAGRSTIIAGSDPTRAFGLFHRAVAAKPTLSSRDRAGFGGT</sequence>
<comment type="caution">
    <text evidence="1">The sequence shown here is derived from an EMBL/GenBank/DDBJ whole genome shotgun (WGS) entry which is preliminary data.</text>
</comment>
<evidence type="ECO:0000313" key="3">
    <source>
        <dbReference type="Proteomes" id="UP000271464"/>
    </source>
</evidence>